<name>A0A8S3AL47_9BILA</name>
<accession>A0A8S3AL47</accession>
<evidence type="ECO:0000313" key="2">
    <source>
        <dbReference type="EMBL" id="CAF4742012.1"/>
    </source>
</evidence>
<dbReference type="EMBL" id="CAJOBI010135060">
    <property type="protein sequence ID" value="CAF4742012.1"/>
    <property type="molecule type" value="Genomic_DNA"/>
</dbReference>
<dbReference type="Proteomes" id="UP000681967">
    <property type="component" value="Unassembled WGS sequence"/>
</dbReference>
<sequence>SMPVPQVPTCHECPFDEPLYAVPVRKADAMAVATAALVTSIPIEPFVPYKFKDV</sequence>
<dbReference type="Proteomes" id="UP000676336">
    <property type="component" value="Unassembled WGS sequence"/>
</dbReference>
<feature type="non-terminal residue" evidence="2">
    <location>
        <position position="1"/>
    </location>
</feature>
<comment type="caution">
    <text evidence="2">The sequence shown here is derived from an EMBL/GenBank/DDBJ whole genome shotgun (WGS) entry which is preliminary data.</text>
</comment>
<gene>
    <name evidence="1" type="ORF">BYL167_LOCUS44524</name>
    <name evidence="3" type="ORF">GIL414_LOCUS49441</name>
    <name evidence="2" type="ORF">SMN809_LOCUS44764</name>
</gene>
<evidence type="ECO:0000313" key="3">
    <source>
        <dbReference type="EMBL" id="CAF4852003.1"/>
    </source>
</evidence>
<evidence type="ECO:0000313" key="4">
    <source>
        <dbReference type="Proteomes" id="UP000676336"/>
    </source>
</evidence>
<dbReference type="Proteomes" id="UP000681720">
    <property type="component" value="Unassembled WGS sequence"/>
</dbReference>
<organism evidence="2 4">
    <name type="scientific">Rotaria magnacalcarata</name>
    <dbReference type="NCBI Taxonomy" id="392030"/>
    <lineage>
        <taxon>Eukaryota</taxon>
        <taxon>Metazoa</taxon>
        <taxon>Spiralia</taxon>
        <taxon>Gnathifera</taxon>
        <taxon>Rotifera</taxon>
        <taxon>Eurotatoria</taxon>
        <taxon>Bdelloidea</taxon>
        <taxon>Philodinida</taxon>
        <taxon>Philodinidae</taxon>
        <taxon>Rotaria</taxon>
    </lineage>
</organism>
<reference evidence="2" key="1">
    <citation type="submission" date="2021-02" db="EMBL/GenBank/DDBJ databases">
        <authorList>
            <person name="Nowell W R."/>
        </authorList>
    </citation>
    <scope>NUCLEOTIDE SEQUENCE</scope>
</reference>
<dbReference type="EMBL" id="CAJOBH010121157">
    <property type="protein sequence ID" value="CAF4712034.1"/>
    <property type="molecule type" value="Genomic_DNA"/>
</dbReference>
<evidence type="ECO:0000313" key="1">
    <source>
        <dbReference type="EMBL" id="CAF4712034.1"/>
    </source>
</evidence>
<dbReference type="EMBL" id="CAJOBJ010162616">
    <property type="protein sequence ID" value="CAF4852003.1"/>
    <property type="molecule type" value="Genomic_DNA"/>
</dbReference>
<proteinExistence type="predicted"/>
<protein>
    <submittedName>
        <fullName evidence="2">Uncharacterized protein</fullName>
    </submittedName>
</protein>
<dbReference type="AlphaFoldDB" id="A0A8S3AL47"/>